<evidence type="ECO:0000313" key="2">
    <source>
        <dbReference type="Proteomes" id="UP000750711"/>
    </source>
</evidence>
<accession>A0A9P8LF69</accession>
<proteinExistence type="predicted"/>
<reference evidence="1" key="1">
    <citation type="submission" date="2021-03" db="EMBL/GenBank/DDBJ databases">
        <title>Comparative genomics and phylogenomic investigation of the class Geoglossomycetes provide insights into ecological specialization and systematics.</title>
        <authorList>
            <person name="Melie T."/>
            <person name="Pirro S."/>
            <person name="Miller A.N."/>
            <person name="Quandt A."/>
        </authorList>
    </citation>
    <scope>NUCLEOTIDE SEQUENCE</scope>
    <source>
        <strain evidence="1">CAQ_001_2017</strain>
    </source>
</reference>
<gene>
    <name evidence="1" type="ORF">GP486_002458</name>
</gene>
<sequence length="100" mass="10718">MPPCYDELCHPPLVHRGLLTLGIGDEAGTGDSDDPYMALCNWGLINLGECEAPSFIRADDAKVVIVDIAKGGITSARGVPKYYSSPAPIISERFLVPDML</sequence>
<protein>
    <submittedName>
        <fullName evidence="1">Uncharacterized protein</fullName>
    </submittedName>
</protein>
<keyword evidence="2" id="KW-1185">Reference proteome</keyword>
<evidence type="ECO:0000313" key="1">
    <source>
        <dbReference type="EMBL" id="KAH0562980.1"/>
    </source>
</evidence>
<dbReference type="EMBL" id="JAGHQM010000273">
    <property type="protein sequence ID" value="KAH0562980.1"/>
    <property type="molecule type" value="Genomic_DNA"/>
</dbReference>
<dbReference type="AlphaFoldDB" id="A0A9P8LF69"/>
<organism evidence="1 2">
    <name type="scientific">Trichoglossum hirsutum</name>
    <dbReference type="NCBI Taxonomy" id="265104"/>
    <lineage>
        <taxon>Eukaryota</taxon>
        <taxon>Fungi</taxon>
        <taxon>Dikarya</taxon>
        <taxon>Ascomycota</taxon>
        <taxon>Pezizomycotina</taxon>
        <taxon>Geoglossomycetes</taxon>
        <taxon>Geoglossales</taxon>
        <taxon>Geoglossaceae</taxon>
        <taxon>Trichoglossum</taxon>
    </lineage>
</organism>
<dbReference type="Proteomes" id="UP000750711">
    <property type="component" value="Unassembled WGS sequence"/>
</dbReference>
<name>A0A9P8LF69_9PEZI</name>
<comment type="caution">
    <text evidence="1">The sequence shown here is derived from an EMBL/GenBank/DDBJ whole genome shotgun (WGS) entry which is preliminary data.</text>
</comment>